<feature type="compositionally biased region" description="Polar residues" evidence="2">
    <location>
        <begin position="160"/>
        <end position="186"/>
    </location>
</feature>
<proteinExistence type="predicted"/>
<evidence type="ECO:0000313" key="3">
    <source>
        <dbReference type="EMBL" id="QHU03916.1"/>
    </source>
</evidence>
<sequence>MEIEVPPNFRSVVADFTNDLSVTYSDYSYLWSKWNDPELSDEELKYLFEYCLKIYPERFFDIIYQNDEMFQPESEINIYFLPNVSFRLLFNCEDVTENTKKTMWKYLQLLLFTIIGGIKDKSTFGDTLNLFQGIDEGDLQDKLKETMSGMTDFFSKMEQSKSTQETAGENEQGTSQGTSEGTSDSTDPNEHFKNMFENMTNGFSGTNGANIPNMSNIQDHLKQLFDGKIGKLAKEMAEELSGEFTNLVGEDVKNATNTQDVIKLLMKNPKKIMDLMKKVGGKLDSKMKNGDISREELMKEAGDILGKMKDMGGQEQFTEMFKNMAKNMGMGKNVKLDTNALDRLTKQSSMRDKIKSKMELKKQMQAEEIEKKKEEIRQRIEAQQKIAANYSLDTTETPNNFVFRLDGEEPQEKSSVNSFIHPDLLKDESNDQVTSTKKKKNKKKK</sequence>
<accession>A0A6C0JGJ8</accession>
<feature type="region of interest" description="Disordered" evidence="2">
    <location>
        <begin position="157"/>
        <end position="196"/>
    </location>
</feature>
<evidence type="ECO:0000256" key="1">
    <source>
        <dbReference type="SAM" id="Coils"/>
    </source>
</evidence>
<organism evidence="3">
    <name type="scientific">viral metagenome</name>
    <dbReference type="NCBI Taxonomy" id="1070528"/>
    <lineage>
        <taxon>unclassified sequences</taxon>
        <taxon>metagenomes</taxon>
        <taxon>organismal metagenomes</taxon>
    </lineage>
</organism>
<keyword evidence="1" id="KW-0175">Coiled coil</keyword>
<protein>
    <submittedName>
        <fullName evidence="3">Uncharacterized protein</fullName>
    </submittedName>
</protein>
<evidence type="ECO:0000256" key="2">
    <source>
        <dbReference type="SAM" id="MobiDB-lite"/>
    </source>
</evidence>
<dbReference type="EMBL" id="MN740389">
    <property type="protein sequence ID" value="QHU03916.1"/>
    <property type="molecule type" value="Genomic_DNA"/>
</dbReference>
<feature type="coiled-coil region" evidence="1">
    <location>
        <begin position="350"/>
        <end position="386"/>
    </location>
</feature>
<name>A0A6C0JGJ8_9ZZZZ</name>
<feature type="compositionally biased region" description="Basic residues" evidence="2">
    <location>
        <begin position="436"/>
        <end position="445"/>
    </location>
</feature>
<reference evidence="3" key="1">
    <citation type="journal article" date="2020" name="Nature">
        <title>Giant virus diversity and host interactions through global metagenomics.</title>
        <authorList>
            <person name="Schulz F."/>
            <person name="Roux S."/>
            <person name="Paez-Espino D."/>
            <person name="Jungbluth S."/>
            <person name="Walsh D.A."/>
            <person name="Denef V.J."/>
            <person name="McMahon K.D."/>
            <person name="Konstantinidis K.T."/>
            <person name="Eloe-Fadrosh E.A."/>
            <person name="Kyrpides N.C."/>
            <person name="Woyke T."/>
        </authorList>
    </citation>
    <scope>NUCLEOTIDE SEQUENCE</scope>
    <source>
        <strain evidence="3">GVMAG-M-3300027708-20</strain>
    </source>
</reference>
<feature type="region of interest" description="Disordered" evidence="2">
    <location>
        <begin position="405"/>
        <end position="445"/>
    </location>
</feature>
<dbReference type="AlphaFoldDB" id="A0A6C0JGJ8"/>